<dbReference type="PANTHER" id="PTHR42957:SF1">
    <property type="entry name" value="HELICASE MJ1565-RELATED"/>
    <property type="match status" value="1"/>
</dbReference>
<protein>
    <submittedName>
        <fullName evidence="2">ATP-binding protein</fullName>
    </submittedName>
</protein>
<evidence type="ECO:0000313" key="3">
    <source>
        <dbReference type="Proteomes" id="UP001146336"/>
    </source>
</evidence>
<dbReference type="PANTHER" id="PTHR42957">
    <property type="entry name" value="HELICASE MJ1565-RELATED"/>
    <property type="match status" value="1"/>
</dbReference>
<proteinExistence type="predicted"/>
<keyword evidence="2" id="KW-0547">Nucleotide-binding</keyword>
<sequence>MNEKWPIGTITLVSEGIVEYSAKHSDLETRISNGRVQEIKGVGDFVYASIAVSSILLLRVFKARIAGFGEDERESSFIQSDKVIFSAEPIGVLGKDGFVSGAGNFPLVGDNIYAADDRVIDRIFSNIGDHLVSLGTVNNYDRVHPDLNLQKILTSHIAILGNTGSGKSTTLRTLLQKIADIQKQLNPLVKFFVFDVHGDYEGLEFTTDIEVTQKHLPLNKLRLDDWAAALLPSEKTQRPLLARALNIARILPTNSQVVYALLARDALDNTTQEGLATLKRLVTRWVKKAFPADETIREDLKNWKLNYGNETGWEPIVKKIREYLDTVQFDSVDAIIKSVNKNNSFNLDDLEEAFEVVFGEEEVKGNRRIRGNSETFMARFRNLKTRYGHEAGILNEQHGEELTLRNGDSSRETKIYVLNLFGLDDDALRIVSTYLARQVFEFNRSRFQSQSEKATMPFDYLYLDEAHRYVRNLDDDSSTIFETIAREGRKFSVYLGVVSQIPNELSRVVMSQVGAFFIHRIQNSLDLDYIRRNVPAATNGMVARLPSLPSGTALLSGNAFDVPFEIKIQAGSLGDASKSRNPIQKVKDSE</sequence>
<dbReference type="GO" id="GO:0005524">
    <property type="term" value="F:ATP binding"/>
    <property type="evidence" value="ECO:0007669"/>
    <property type="project" value="UniProtKB-KW"/>
</dbReference>
<dbReference type="EMBL" id="JAOZFC020000003">
    <property type="protein sequence ID" value="MDF9300797.1"/>
    <property type="molecule type" value="Genomic_DNA"/>
</dbReference>
<evidence type="ECO:0000313" key="2">
    <source>
        <dbReference type="EMBL" id="MDF9300797.1"/>
    </source>
</evidence>
<dbReference type="Gene3D" id="3.40.50.300">
    <property type="entry name" value="P-loop containing nucleotide triphosphate hydrolases"/>
    <property type="match status" value="2"/>
</dbReference>
<feature type="domain" description="Helicase HerA central" evidence="1">
    <location>
        <begin position="134"/>
        <end position="439"/>
    </location>
</feature>
<accession>A0ABT6DAU3</accession>
<comment type="caution">
    <text evidence="2">The sequence shown here is derived from an EMBL/GenBank/DDBJ whole genome shotgun (WGS) entry which is preliminary data.</text>
</comment>
<dbReference type="Pfam" id="PF01935">
    <property type="entry name" value="DUF87"/>
    <property type="match status" value="1"/>
</dbReference>
<name>A0ABT6DAU3_9LACO</name>
<dbReference type="RefSeq" id="WP_199404784.1">
    <property type="nucleotide sequence ID" value="NZ_JAOZFC020000003.1"/>
</dbReference>
<reference evidence="2" key="1">
    <citation type="submission" date="2023-03" db="EMBL/GenBank/DDBJ databases">
        <title>Comparative genomics of Weissella fermenti BK2, and weissella type species.</title>
        <authorList>
            <person name="Lee J.K."/>
            <person name="Baek J.H."/>
            <person name="Kim J.M."/>
            <person name="Choi D.G."/>
            <person name="Jeon C.O."/>
        </authorList>
    </citation>
    <scope>NUCLEOTIDE SEQUENCE</scope>
    <source>
        <strain evidence="2">BK2</strain>
    </source>
</reference>
<dbReference type="SUPFAM" id="SSF52540">
    <property type="entry name" value="P-loop containing nucleoside triphosphate hydrolases"/>
    <property type="match status" value="1"/>
</dbReference>
<dbReference type="InterPro" id="IPR008571">
    <property type="entry name" value="HerA-like"/>
</dbReference>
<gene>
    <name evidence="2" type="ORF">OIT47_011045</name>
</gene>
<dbReference type="InterPro" id="IPR002789">
    <property type="entry name" value="HerA_central"/>
</dbReference>
<keyword evidence="2" id="KW-0067">ATP-binding</keyword>
<dbReference type="Proteomes" id="UP001146336">
    <property type="component" value="Unassembled WGS sequence"/>
</dbReference>
<organism evidence="2 3">
    <name type="scientific">Weissella fermenti</name>
    <dbReference type="NCBI Taxonomy" id="2987699"/>
    <lineage>
        <taxon>Bacteria</taxon>
        <taxon>Bacillati</taxon>
        <taxon>Bacillota</taxon>
        <taxon>Bacilli</taxon>
        <taxon>Lactobacillales</taxon>
        <taxon>Lactobacillaceae</taxon>
        <taxon>Weissella</taxon>
    </lineage>
</organism>
<keyword evidence="3" id="KW-1185">Reference proteome</keyword>
<evidence type="ECO:0000259" key="1">
    <source>
        <dbReference type="Pfam" id="PF01935"/>
    </source>
</evidence>
<dbReference type="InterPro" id="IPR027417">
    <property type="entry name" value="P-loop_NTPase"/>
</dbReference>